<dbReference type="Gene3D" id="2.40.30.10">
    <property type="entry name" value="Translation factors"/>
    <property type="match status" value="1"/>
</dbReference>
<feature type="binding site" evidence="1">
    <location>
        <position position="242"/>
    </location>
    <ligand>
        <name>[2Fe-2S] cluster</name>
        <dbReference type="ChEBI" id="CHEBI:190135"/>
    </ligand>
</feature>
<keyword evidence="4" id="KW-1185">Reference proteome</keyword>
<dbReference type="NCBIfam" id="TIGR02911">
    <property type="entry name" value="sulfite_red_B"/>
    <property type="match status" value="1"/>
</dbReference>
<keyword evidence="1" id="KW-0001">2Fe-2S</keyword>
<dbReference type="InterPro" id="IPR017927">
    <property type="entry name" value="FAD-bd_FR_type"/>
</dbReference>
<dbReference type="Pfam" id="PF00175">
    <property type="entry name" value="NAD_binding_1"/>
    <property type="match status" value="1"/>
</dbReference>
<dbReference type="eggNOG" id="COG0543">
    <property type="taxonomic scope" value="Bacteria"/>
</dbReference>
<dbReference type="GO" id="GO:0006221">
    <property type="term" value="P:pyrimidine nucleotide biosynthetic process"/>
    <property type="evidence" value="ECO:0007669"/>
    <property type="project" value="InterPro"/>
</dbReference>
<dbReference type="GO" id="GO:0016491">
    <property type="term" value="F:oxidoreductase activity"/>
    <property type="evidence" value="ECO:0007669"/>
    <property type="project" value="InterPro"/>
</dbReference>
<dbReference type="InterPro" id="IPR019480">
    <property type="entry name" value="Dihydroorotate_DH_Fe-S-bd"/>
</dbReference>
<dbReference type="GO" id="GO:0046872">
    <property type="term" value="F:metal ion binding"/>
    <property type="evidence" value="ECO:0007669"/>
    <property type="project" value="UniProtKB-KW"/>
</dbReference>
<dbReference type="InterPro" id="IPR012165">
    <property type="entry name" value="Cyt_c3_hydrogenase_gsu"/>
</dbReference>
<dbReference type="PANTHER" id="PTHR43513">
    <property type="entry name" value="DIHYDROOROTATE DEHYDROGENASE B (NAD(+)), ELECTRON TRANSFER SUBUNIT"/>
    <property type="match status" value="1"/>
</dbReference>
<dbReference type="SUPFAM" id="SSF52343">
    <property type="entry name" value="Ferredoxin reductase-like, C-terminal NADP-linked domain"/>
    <property type="match status" value="1"/>
</dbReference>
<accession>D9QRP5</accession>
<dbReference type="GO" id="GO:0050660">
    <property type="term" value="F:flavin adenine dinucleotide binding"/>
    <property type="evidence" value="ECO:0007669"/>
    <property type="project" value="InterPro"/>
</dbReference>
<dbReference type="PROSITE" id="PS51384">
    <property type="entry name" value="FAD_FR"/>
    <property type="match status" value="1"/>
</dbReference>
<dbReference type="RefSeq" id="WP_013278631.1">
    <property type="nucleotide sequence ID" value="NC_014378.1"/>
</dbReference>
<dbReference type="EMBL" id="CP002105">
    <property type="protein sequence ID" value="ADL13186.1"/>
    <property type="molecule type" value="Genomic_DNA"/>
</dbReference>
<dbReference type="Gene3D" id="3.40.50.80">
    <property type="entry name" value="Nucleotide-binding domain of ferredoxin-NADP reductase (FNR) module"/>
    <property type="match status" value="1"/>
</dbReference>
<keyword evidence="1" id="KW-0408">Iron</keyword>
<dbReference type="PANTHER" id="PTHR43513:SF1">
    <property type="entry name" value="ANAEROBIC SULFITE REDUCTASE SUBUNIT B"/>
    <property type="match status" value="1"/>
</dbReference>
<proteinExistence type="predicted"/>
<keyword evidence="1" id="KW-0479">Metal-binding</keyword>
<dbReference type="Proteomes" id="UP000001661">
    <property type="component" value="Chromosome"/>
</dbReference>
<dbReference type="PIRSF" id="PIRSF006816">
    <property type="entry name" value="Cyc3_hyd_g"/>
    <property type="match status" value="1"/>
</dbReference>
<dbReference type="GO" id="GO:0051537">
    <property type="term" value="F:2 iron, 2 sulfur cluster binding"/>
    <property type="evidence" value="ECO:0007669"/>
    <property type="project" value="UniProtKB-KW"/>
</dbReference>
<dbReference type="OrthoDB" id="9796486at2"/>
<dbReference type="Pfam" id="PF10418">
    <property type="entry name" value="DHODB_Fe-S_bind"/>
    <property type="match status" value="1"/>
</dbReference>
<feature type="binding site" evidence="1">
    <location>
        <position position="237"/>
    </location>
    <ligand>
        <name>[2Fe-2S] cluster</name>
        <dbReference type="ChEBI" id="CHEBI:190135"/>
    </ligand>
</feature>
<dbReference type="PRINTS" id="PR00410">
    <property type="entry name" value="PHEHYDRXLASE"/>
</dbReference>
<sequence length="269" mass="30232">MGDNCDCKNELQPEPYLITDIIRETEIEYTFRVKADIMPKPGQFFQLSLPKVGEAPFSVSGIGENWLEFTIRKVGKVTSEAFKLKPGDNLFMRGPYGNSFPVDKYKGEDIVVIAGGTGVCAVKSLLQYFYKNYADVNSVHFLTGFKDKASILYSEELEKYREKFSNTIYSLDNEEIDGFETGFVTEYIDQVPFADFADYQVVIVGPQPMMDAAAAECLEQGVAEDRIWVSMERNMSCGVGKCGHCKIDDTYVCLDGPVFNYTKAKNLID</sequence>
<evidence type="ECO:0000313" key="4">
    <source>
        <dbReference type="Proteomes" id="UP000001661"/>
    </source>
</evidence>
<dbReference type="InterPro" id="IPR017938">
    <property type="entry name" value="Riboflavin_synthase-like_b-brl"/>
</dbReference>
<dbReference type="InterPro" id="IPR014260">
    <property type="entry name" value="Sulphite_reductase_B"/>
</dbReference>
<comment type="cofactor">
    <cofactor evidence="1">
        <name>[2Fe-2S] cluster</name>
        <dbReference type="ChEBI" id="CHEBI:190135"/>
    </cofactor>
    <text evidence="1">Binds 1 [2Fe-2S] cluster per subunit.</text>
</comment>
<feature type="domain" description="FAD-binding FR-type" evidence="2">
    <location>
        <begin position="11"/>
        <end position="102"/>
    </location>
</feature>
<dbReference type="InterPro" id="IPR050353">
    <property type="entry name" value="PyrK_electron_transfer"/>
</dbReference>
<feature type="binding site" evidence="1">
    <location>
        <position position="245"/>
    </location>
    <ligand>
        <name>[2Fe-2S] cluster</name>
        <dbReference type="ChEBI" id="CHEBI:190135"/>
    </ligand>
</feature>
<dbReference type="STRING" id="574087.Acear_1681"/>
<keyword evidence="1" id="KW-0411">Iron-sulfur</keyword>
<feature type="binding site" evidence="1">
    <location>
        <position position="253"/>
    </location>
    <ligand>
        <name>[2Fe-2S] cluster</name>
        <dbReference type="ChEBI" id="CHEBI:190135"/>
    </ligand>
</feature>
<dbReference type="KEGG" id="aar:Acear_1681"/>
<evidence type="ECO:0000313" key="3">
    <source>
        <dbReference type="EMBL" id="ADL13186.1"/>
    </source>
</evidence>
<dbReference type="SUPFAM" id="SSF63380">
    <property type="entry name" value="Riboflavin synthase domain-like"/>
    <property type="match status" value="1"/>
</dbReference>
<dbReference type="InterPro" id="IPR039261">
    <property type="entry name" value="FNR_nucleotide-bd"/>
</dbReference>
<dbReference type="CDD" id="cd06221">
    <property type="entry name" value="sulfite_reductase_like"/>
    <property type="match status" value="1"/>
</dbReference>
<dbReference type="AlphaFoldDB" id="D9QRP5"/>
<protein>
    <submittedName>
        <fullName evidence="3">Sulfite reductase, subunit B</fullName>
    </submittedName>
</protein>
<dbReference type="HOGENOM" id="CLU_003827_1_1_9"/>
<name>D9QRP5_ACEAZ</name>
<reference evidence="3 4" key="1">
    <citation type="journal article" date="2010" name="Stand. Genomic Sci.">
        <title>Complete genome sequence of Acetohalobium arabaticum type strain (Z-7288).</title>
        <authorList>
            <person name="Sikorski J."/>
            <person name="Lapidus A."/>
            <person name="Chertkov O."/>
            <person name="Lucas S."/>
            <person name="Copeland A."/>
            <person name="Glavina Del Rio T."/>
            <person name="Nolan M."/>
            <person name="Tice H."/>
            <person name="Cheng J.F."/>
            <person name="Han C."/>
            <person name="Brambilla E."/>
            <person name="Pitluck S."/>
            <person name="Liolios K."/>
            <person name="Ivanova N."/>
            <person name="Mavromatis K."/>
            <person name="Mikhailova N."/>
            <person name="Pati A."/>
            <person name="Bruce D."/>
            <person name="Detter C."/>
            <person name="Tapia R."/>
            <person name="Goodwin L."/>
            <person name="Chen A."/>
            <person name="Palaniappan K."/>
            <person name="Land M."/>
            <person name="Hauser L."/>
            <person name="Chang Y.J."/>
            <person name="Jeffries C.D."/>
            <person name="Rohde M."/>
            <person name="Goker M."/>
            <person name="Spring S."/>
            <person name="Woyke T."/>
            <person name="Bristow J."/>
            <person name="Eisen J.A."/>
            <person name="Markowitz V."/>
            <person name="Hugenholtz P."/>
            <person name="Kyrpides N.C."/>
            <person name="Klenk H.P."/>
        </authorList>
    </citation>
    <scope>NUCLEOTIDE SEQUENCE [LARGE SCALE GENOMIC DNA]</scope>
    <source>
        <strain evidence="4">ATCC 49924 / DSM 5501 / Z-7288</strain>
    </source>
</reference>
<gene>
    <name evidence="3" type="ordered locus">Acear_1681</name>
</gene>
<evidence type="ECO:0000256" key="1">
    <source>
        <dbReference type="PIRSR" id="PIRSR006816-2"/>
    </source>
</evidence>
<evidence type="ECO:0000259" key="2">
    <source>
        <dbReference type="PROSITE" id="PS51384"/>
    </source>
</evidence>
<organism evidence="3 4">
    <name type="scientific">Acetohalobium arabaticum (strain ATCC 49924 / DSM 5501 / Z-7288)</name>
    <dbReference type="NCBI Taxonomy" id="574087"/>
    <lineage>
        <taxon>Bacteria</taxon>
        <taxon>Bacillati</taxon>
        <taxon>Bacillota</taxon>
        <taxon>Clostridia</taxon>
        <taxon>Halanaerobiales</taxon>
        <taxon>Halobacteroidaceae</taxon>
        <taxon>Acetohalobium</taxon>
    </lineage>
</organism>
<dbReference type="InterPro" id="IPR001433">
    <property type="entry name" value="OxRdtase_FAD/NAD-bd"/>
</dbReference>